<dbReference type="RefSeq" id="WP_146574919.1">
    <property type="nucleotide sequence ID" value="NZ_SJPH01000006.1"/>
</dbReference>
<organism evidence="7 8">
    <name type="scientific">Botrimarina hoheduenensis</name>
    <dbReference type="NCBI Taxonomy" id="2528000"/>
    <lineage>
        <taxon>Bacteria</taxon>
        <taxon>Pseudomonadati</taxon>
        <taxon>Planctomycetota</taxon>
        <taxon>Planctomycetia</taxon>
        <taxon>Pirellulales</taxon>
        <taxon>Lacipirellulaceae</taxon>
        <taxon>Botrimarina</taxon>
    </lineage>
</organism>
<feature type="binding site" evidence="6">
    <location>
        <position position="295"/>
    </location>
    <ligand>
        <name>Ca(2+)</name>
        <dbReference type="ChEBI" id="CHEBI:29108"/>
    </ligand>
</feature>
<keyword evidence="3 7" id="KW-0378">Hydrolase</keyword>
<dbReference type="SUPFAM" id="SSF56235">
    <property type="entry name" value="N-terminal nucleophile aminohydrolases (Ntn hydrolases)"/>
    <property type="match status" value="1"/>
</dbReference>
<keyword evidence="2" id="KW-0732">Signal</keyword>
<proteinExistence type="inferred from homology"/>
<dbReference type="GO" id="GO:0016811">
    <property type="term" value="F:hydrolase activity, acting on carbon-nitrogen (but not peptide) bonds, in linear amides"/>
    <property type="evidence" value="ECO:0007669"/>
    <property type="project" value="InterPro"/>
</dbReference>
<dbReference type="Proteomes" id="UP000318995">
    <property type="component" value="Unassembled WGS sequence"/>
</dbReference>
<evidence type="ECO:0000256" key="3">
    <source>
        <dbReference type="ARBA" id="ARBA00022801"/>
    </source>
</evidence>
<name>A0A5C5VYY0_9BACT</name>
<dbReference type="InterPro" id="IPR043147">
    <property type="entry name" value="Penicillin_amidase_A-knob"/>
</dbReference>
<dbReference type="Gene3D" id="3.60.20.10">
    <property type="entry name" value="Glutamine Phosphoribosylpyrophosphate, subunit 1, domain 1"/>
    <property type="match status" value="1"/>
</dbReference>
<feature type="binding site" evidence="6">
    <location>
        <position position="154"/>
    </location>
    <ligand>
        <name>Ca(2+)</name>
        <dbReference type="ChEBI" id="CHEBI:29108"/>
    </ligand>
</feature>
<keyword evidence="6" id="KW-0106">Calcium</keyword>
<dbReference type="Pfam" id="PF01804">
    <property type="entry name" value="Penicil_amidase"/>
    <property type="match status" value="1"/>
</dbReference>
<evidence type="ECO:0000256" key="1">
    <source>
        <dbReference type="ARBA" id="ARBA00006586"/>
    </source>
</evidence>
<comment type="similarity">
    <text evidence="1">Belongs to the peptidase S45 family.</text>
</comment>
<feature type="active site" description="Nucleophile" evidence="5">
    <location>
        <position position="214"/>
    </location>
</feature>
<sequence length="756" mass="84302">MERLELKAARVEHTAYRDAAGVPHVEARSWHEALYLLGYLHAVDRPTQMHFARTVASGRAAERIANRPELVEMDRLLRRSGIQRGLSDEVGMLSADVLAPLEAYCRGVNDGLAPIGRTLPMWAVGFRPDAWNAEAVLLIGNLLSFAGLAVGEQEAERVLLELIQLGVDDERLRELFRPYLDGVDFAPLREVRMARQLSDDALEVLADLPRLAGSNAWAIGPARSATGAALLASDPHLEVNRLPAIWYEVVLRWPAKDGGTDYALGATLPGCPLMAVGRTPRLSWGVTYMHANTSDYFIEDIRPDAAAGWQYRRGDEWIGYQPRIERIQRKGAEPLVERVYANDVGVLTEEPTEAGKHLSVAWVGSRPGRGASIGAWLQVISAESTEQAMRVVKKSPHPSLVWVFADRQGHIGKQASGWLPVRARASGLVPVPAWDPTNHWQGVVPAERLPREYDPSRGFVASANEEMYLADGAPLHSHGLHDYRRRRIDERLTELAHATVEDMQRLQYDVTSLHARELLPVLLTHLDEEHVVRRRLEHWDHRFDPASEGAPLFIAFYRLVLLEIFGAEQGIGWRRMLYLTTRIGYSAMLLTACDRMLPKVTSAWWQDRDKGALIRRAADRAAEELARNPAGQRWSDVNAFHFINRFYSGRGGSITGRLLGYESSRTPMPGCHATLFQGHLKATARRESTFAPSYHFVADLSTDTAWTNLPGGPSENHLSKWYQSDVARWRTGGYKPLVGAVPPTPLVTPARSPFGG</sequence>
<dbReference type="OrthoDB" id="9759796at2"/>
<dbReference type="AlphaFoldDB" id="A0A5C5VYY0"/>
<keyword evidence="4" id="KW-0865">Zymogen</keyword>
<dbReference type="InterPro" id="IPR023343">
    <property type="entry name" value="Penicillin_amidase_dom1"/>
</dbReference>
<evidence type="ECO:0000256" key="4">
    <source>
        <dbReference type="ARBA" id="ARBA00023145"/>
    </source>
</evidence>
<dbReference type="Gene3D" id="1.10.1400.10">
    <property type="match status" value="1"/>
</dbReference>
<evidence type="ECO:0000313" key="8">
    <source>
        <dbReference type="Proteomes" id="UP000318995"/>
    </source>
</evidence>
<dbReference type="PANTHER" id="PTHR34218:SF3">
    <property type="entry name" value="ACYL-HOMOSERINE LACTONE ACYLASE PVDQ"/>
    <property type="match status" value="1"/>
</dbReference>
<dbReference type="InterPro" id="IPR002692">
    <property type="entry name" value="S45"/>
</dbReference>
<dbReference type="InterPro" id="IPR014395">
    <property type="entry name" value="Pen/GL7ACA/AHL_acylase"/>
</dbReference>
<evidence type="ECO:0000256" key="6">
    <source>
        <dbReference type="PIRSR" id="PIRSR001227-2"/>
    </source>
</evidence>
<comment type="caution">
    <text evidence="7">The sequence shown here is derived from an EMBL/GenBank/DDBJ whole genome shotgun (WGS) entry which is preliminary data.</text>
</comment>
<keyword evidence="8" id="KW-1185">Reference proteome</keyword>
<dbReference type="Gene3D" id="2.30.120.10">
    <property type="match status" value="1"/>
</dbReference>
<dbReference type="InterPro" id="IPR029055">
    <property type="entry name" value="Ntn_hydrolases_N"/>
</dbReference>
<dbReference type="InterPro" id="IPR043146">
    <property type="entry name" value="Penicillin_amidase_N_B-knob"/>
</dbReference>
<comment type="cofactor">
    <cofactor evidence="6">
        <name>Ca(2+)</name>
        <dbReference type="ChEBI" id="CHEBI:29108"/>
    </cofactor>
    <text evidence="6">Binds 1 Ca(2+) ion per dimer.</text>
</comment>
<evidence type="ECO:0000313" key="7">
    <source>
        <dbReference type="EMBL" id="TWT42722.1"/>
    </source>
</evidence>
<dbReference type="PANTHER" id="PTHR34218">
    <property type="entry name" value="PEPTIDASE S45 PENICILLIN AMIDASE"/>
    <property type="match status" value="1"/>
</dbReference>
<dbReference type="EMBL" id="SJPH01000006">
    <property type="protein sequence ID" value="TWT42722.1"/>
    <property type="molecule type" value="Genomic_DNA"/>
</dbReference>
<dbReference type="GO" id="GO:0017000">
    <property type="term" value="P:antibiotic biosynthetic process"/>
    <property type="evidence" value="ECO:0007669"/>
    <property type="project" value="InterPro"/>
</dbReference>
<dbReference type="PIRSF" id="PIRSF001227">
    <property type="entry name" value="Pen_acylase"/>
    <property type="match status" value="1"/>
</dbReference>
<evidence type="ECO:0000256" key="5">
    <source>
        <dbReference type="PIRSR" id="PIRSR001227-1"/>
    </source>
</evidence>
<protein>
    <submittedName>
        <fullName evidence="7">Acyl-homoserine lactone acylase QuiP</fullName>
        <ecNumber evidence="7">3.5.1.97</ecNumber>
    </submittedName>
</protein>
<dbReference type="EC" id="3.5.1.97" evidence="7"/>
<gene>
    <name evidence="7" type="primary">quiP</name>
    <name evidence="7" type="ORF">Pla111_26950</name>
</gene>
<keyword evidence="6" id="KW-0479">Metal-binding</keyword>
<dbReference type="GO" id="GO:0046872">
    <property type="term" value="F:metal ion binding"/>
    <property type="evidence" value="ECO:0007669"/>
    <property type="project" value="UniProtKB-KW"/>
</dbReference>
<evidence type="ECO:0000256" key="2">
    <source>
        <dbReference type="ARBA" id="ARBA00022729"/>
    </source>
</evidence>
<accession>A0A5C5VYY0</accession>
<reference evidence="7 8" key="1">
    <citation type="submission" date="2019-02" db="EMBL/GenBank/DDBJ databases">
        <title>Deep-cultivation of Planctomycetes and their phenomic and genomic characterization uncovers novel biology.</title>
        <authorList>
            <person name="Wiegand S."/>
            <person name="Jogler M."/>
            <person name="Boedeker C."/>
            <person name="Pinto D."/>
            <person name="Vollmers J."/>
            <person name="Rivas-Marin E."/>
            <person name="Kohn T."/>
            <person name="Peeters S.H."/>
            <person name="Heuer A."/>
            <person name="Rast P."/>
            <person name="Oberbeckmann S."/>
            <person name="Bunk B."/>
            <person name="Jeske O."/>
            <person name="Meyerdierks A."/>
            <person name="Storesund J.E."/>
            <person name="Kallscheuer N."/>
            <person name="Luecker S."/>
            <person name="Lage O.M."/>
            <person name="Pohl T."/>
            <person name="Merkel B.J."/>
            <person name="Hornburger P."/>
            <person name="Mueller R.-W."/>
            <person name="Bruemmer F."/>
            <person name="Labrenz M."/>
            <person name="Spormann A.M."/>
            <person name="Op Den Camp H."/>
            <person name="Overmann J."/>
            <person name="Amann R."/>
            <person name="Jetten M.S.M."/>
            <person name="Mascher T."/>
            <person name="Medema M.H."/>
            <person name="Devos D.P."/>
            <person name="Kaster A.-K."/>
            <person name="Ovreas L."/>
            <person name="Rohde M."/>
            <person name="Galperin M.Y."/>
            <person name="Jogler C."/>
        </authorList>
    </citation>
    <scope>NUCLEOTIDE SEQUENCE [LARGE SCALE GENOMIC DNA]</scope>
    <source>
        <strain evidence="7 8">Pla111</strain>
    </source>
</reference>
<dbReference type="Gene3D" id="1.10.439.10">
    <property type="entry name" value="Penicillin Amidohydrolase, domain 1"/>
    <property type="match status" value="1"/>
</dbReference>